<protein>
    <submittedName>
        <fullName evidence="1">Uncharacterized protein</fullName>
    </submittedName>
</protein>
<dbReference type="Proteomes" id="UP001603857">
    <property type="component" value="Unassembled WGS sequence"/>
</dbReference>
<sequence>MESELFLCDAPVERQALFPLNSLLVGARMVVATTLPHGYLFSFSPCMRNKYFCFECKFYAWK</sequence>
<dbReference type="EMBL" id="JBGMDY010000010">
    <property type="protein sequence ID" value="KAL2319219.1"/>
    <property type="molecule type" value="Genomic_DNA"/>
</dbReference>
<proteinExistence type="predicted"/>
<evidence type="ECO:0000313" key="2">
    <source>
        <dbReference type="Proteomes" id="UP001603857"/>
    </source>
</evidence>
<gene>
    <name evidence="1" type="ORF">Fmac_028188</name>
</gene>
<dbReference type="AlphaFoldDB" id="A0ABD1L6S9"/>
<evidence type="ECO:0000313" key="1">
    <source>
        <dbReference type="EMBL" id="KAL2319219.1"/>
    </source>
</evidence>
<comment type="caution">
    <text evidence="1">The sequence shown here is derived from an EMBL/GenBank/DDBJ whole genome shotgun (WGS) entry which is preliminary data.</text>
</comment>
<organism evidence="1 2">
    <name type="scientific">Flemingia macrophylla</name>
    <dbReference type="NCBI Taxonomy" id="520843"/>
    <lineage>
        <taxon>Eukaryota</taxon>
        <taxon>Viridiplantae</taxon>
        <taxon>Streptophyta</taxon>
        <taxon>Embryophyta</taxon>
        <taxon>Tracheophyta</taxon>
        <taxon>Spermatophyta</taxon>
        <taxon>Magnoliopsida</taxon>
        <taxon>eudicotyledons</taxon>
        <taxon>Gunneridae</taxon>
        <taxon>Pentapetalae</taxon>
        <taxon>rosids</taxon>
        <taxon>fabids</taxon>
        <taxon>Fabales</taxon>
        <taxon>Fabaceae</taxon>
        <taxon>Papilionoideae</taxon>
        <taxon>50 kb inversion clade</taxon>
        <taxon>NPAAA clade</taxon>
        <taxon>indigoferoid/millettioid clade</taxon>
        <taxon>Phaseoleae</taxon>
        <taxon>Flemingia</taxon>
    </lineage>
</organism>
<accession>A0ABD1L6S9</accession>
<keyword evidence="2" id="KW-1185">Reference proteome</keyword>
<name>A0ABD1L6S9_9FABA</name>
<reference evidence="1 2" key="1">
    <citation type="submission" date="2024-08" db="EMBL/GenBank/DDBJ databases">
        <title>Insights into the chromosomal genome structure of Flemingia macrophylla.</title>
        <authorList>
            <person name="Ding Y."/>
            <person name="Zhao Y."/>
            <person name="Bi W."/>
            <person name="Wu M."/>
            <person name="Zhao G."/>
            <person name="Gong Y."/>
            <person name="Li W."/>
            <person name="Zhang P."/>
        </authorList>
    </citation>
    <scope>NUCLEOTIDE SEQUENCE [LARGE SCALE GENOMIC DNA]</scope>
    <source>
        <strain evidence="1">DYQJB</strain>
        <tissue evidence="1">Leaf</tissue>
    </source>
</reference>